<evidence type="ECO:0000256" key="3">
    <source>
        <dbReference type="ARBA" id="ARBA00022692"/>
    </source>
</evidence>
<gene>
    <name evidence="9" type="ORF">GHT06_016467</name>
</gene>
<dbReference type="EMBL" id="WJBH02000006">
    <property type="protein sequence ID" value="KAI9556677.1"/>
    <property type="molecule type" value="Genomic_DNA"/>
</dbReference>
<evidence type="ECO:0000313" key="9">
    <source>
        <dbReference type="EMBL" id="KAI9556677.1"/>
    </source>
</evidence>
<feature type="transmembrane region" description="Helical" evidence="8">
    <location>
        <begin position="249"/>
        <end position="269"/>
    </location>
</feature>
<feature type="compositionally biased region" description="Basic and acidic residues" evidence="7">
    <location>
        <begin position="1"/>
        <end position="11"/>
    </location>
</feature>
<accession>A0AAD5KNN1</accession>
<keyword evidence="6 8" id="KW-0472">Membrane</keyword>
<keyword evidence="3 8" id="KW-0812">Transmembrane</keyword>
<feature type="compositionally biased region" description="Acidic residues" evidence="7">
    <location>
        <begin position="114"/>
        <end position="124"/>
    </location>
</feature>
<organism evidence="9 10">
    <name type="scientific">Daphnia sinensis</name>
    <dbReference type="NCBI Taxonomy" id="1820382"/>
    <lineage>
        <taxon>Eukaryota</taxon>
        <taxon>Metazoa</taxon>
        <taxon>Ecdysozoa</taxon>
        <taxon>Arthropoda</taxon>
        <taxon>Crustacea</taxon>
        <taxon>Branchiopoda</taxon>
        <taxon>Diplostraca</taxon>
        <taxon>Cladocera</taxon>
        <taxon>Anomopoda</taxon>
        <taxon>Daphniidae</taxon>
        <taxon>Daphnia</taxon>
        <taxon>Daphnia similis group</taxon>
    </lineage>
</organism>
<dbReference type="GO" id="GO:0007155">
    <property type="term" value="P:cell adhesion"/>
    <property type="evidence" value="ECO:0007669"/>
    <property type="project" value="UniProtKB-KW"/>
</dbReference>
<dbReference type="PANTHER" id="PTHR12316:SF17">
    <property type="entry name" value="NINJURIN C, ISOFORM D"/>
    <property type="match status" value="1"/>
</dbReference>
<dbReference type="Pfam" id="PF04923">
    <property type="entry name" value="Ninjurin"/>
    <property type="match status" value="1"/>
</dbReference>
<keyword evidence="10" id="KW-1185">Reference proteome</keyword>
<feature type="compositionally biased region" description="Low complexity" evidence="7">
    <location>
        <begin position="50"/>
        <end position="66"/>
    </location>
</feature>
<comment type="caution">
    <text evidence="9">The sequence shown here is derived from an EMBL/GenBank/DDBJ whole genome shotgun (WGS) entry which is preliminary data.</text>
</comment>
<evidence type="ECO:0000313" key="10">
    <source>
        <dbReference type="Proteomes" id="UP000820818"/>
    </source>
</evidence>
<feature type="transmembrane region" description="Helical" evidence="8">
    <location>
        <begin position="207"/>
        <end position="229"/>
    </location>
</feature>
<name>A0AAD5KNN1_9CRUS</name>
<dbReference type="GO" id="GO:0042246">
    <property type="term" value="P:tissue regeneration"/>
    <property type="evidence" value="ECO:0007669"/>
    <property type="project" value="InterPro"/>
</dbReference>
<keyword evidence="4" id="KW-0130">Cell adhesion</keyword>
<evidence type="ECO:0000256" key="2">
    <source>
        <dbReference type="ARBA" id="ARBA00008141"/>
    </source>
</evidence>
<reference evidence="9 10" key="1">
    <citation type="submission" date="2022-05" db="EMBL/GenBank/DDBJ databases">
        <title>A multi-omics perspective on studying reproductive biology in Daphnia sinensis.</title>
        <authorList>
            <person name="Jia J."/>
        </authorList>
    </citation>
    <scope>NUCLEOTIDE SEQUENCE [LARGE SCALE GENOMIC DNA]</scope>
    <source>
        <strain evidence="9 10">WSL</strain>
    </source>
</reference>
<feature type="compositionally biased region" description="Basic and acidic residues" evidence="7">
    <location>
        <begin position="129"/>
        <end position="145"/>
    </location>
</feature>
<dbReference type="AlphaFoldDB" id="A0AAD5KNN1"/>
<evidence type="ECO:0000256" key="4">
    <source>
        <dbReference type="ARBA" id="ARBA00022889"/>
    </source>
</evidence>
<dbReference type="InterPro" id="IPR007007">
    <property type="entry name" value="Ninjurin"/>
</dbReference>
<keyword evidence="5 8" id="KW-1133">Transmembrane helix</keyword>
<proteinExistence type="inferred from homology"/>
<sequence>MASNERHERNPTNDPVEIIPLEEIIEKTAEPVDEAIDVSTIAAAPSNPRDNVGVDDGLLDDGNAAGPKPHPAGPNATEPGEVDVEEPEIGGGRGEHPGSEPGPRPRPAGPDATEPGDVDVEEPEIGGGRGEHPRPESRPRGRPENPWKPGGPMYPHDRPDPSVNNGINYTTKKNIAQGMMDIALLTANASQLRYVMRSPYWDIYHQVNIVLISISIALQIIAGVLLVFISRYDYKKKEGKDVTQIMNDVVVIFIFGITIVNIFIATFGVDDERTTFLRWKQANTGDATSEPLYVTAYVTNSSHLRP</sequence>
<feature type="region of interest" description="Disordered" evidence="7">
    <location>
        <begin position="36"/>
        <end position="162"/>
    </location>
</feature>
<evidence type="ECO:0000256" key="7">
    <source>
        <dbReference type="SAM" id="MobiDB-lite"/>
    </source>
</evidence>
<comment type="subcellular location">
    <subcellularLocation>
        <location evidence="1">Membrane</location>
        <topology evidence="1">Multi-pass membrane protein</topology>
    </subcellularLocation>
</comment>
<protein>
    <recommendedName>
        <fullName evidence="11">Ninjurin-1</fullName>
    </recommendedName>
</protein>
<evidence type="ECO:0008006" key="11">
    <source>
        <dbReference type="Google" id="ProtNLM"/>
    </source>
</evidence>
<evidence type="ECO:0000256" key="1">
    <source>
        <dbReference type="ARBA" id="ARBA00004141"/>
    </source>
</evidence>
<dbReference type="PANTHER" id="PTHR12316">
    <property type="entry name" value="NINJURIN-RELATED"/>
    <property type="match status" value="1"/>
</dbReference>
<feature type="region of interest" description="Disordered" evidence="7">
    <location>
        <begin position="1"/>
        <end position="20"/>
    </location>
</feature>
<dbReference type="GO" id="GO:0016020">
    <property type="term" value="C:membrane"/>
    <property type="evidence" value="ECO:0007669"/>
    <property type="project" value="UniProtKB-SubCell"/>
</dbReference>
<comment type="similarity">
    <text evidence="2">Belongs to the ninjurin family.</text>
</comment>
<evidence type="ECO:0000256" key="6">
    <source>
        <dbReference type="ARBA" id="ARBA00023136"/>
    </source>
</evidence>
<evidence type="ECO:0000256" key="5">
    <source>
        <dbReference type="ARBA" id="ARBA00022989"/>
    </source>
</evidence>
<dbReference type="Proteomes" id="UP000820818">
    <property type="component" value="Linkage Group LG6"/>
</dbReference>
<evidence type="ECO:0000256" key="8">
    <source>
        <dbReference type="SAM" id="Phobius"/>
    </source>
</evidence>